<sequence>MATAVLAGSTGLVGSHILSTLAASSKLSTIKAYTRRALSNTSTKVQPIESADTSTWAASFPPSASIFFSGLGTTRAQAGGVANQRKIDVDLNIELAQAAANAGVETYVLISSTGANATSMMPYSKMKGELEEAVGKMGFKHVLILRPGFLLGDRGEKRIVEGWAQSVARMSGKIGLMDSWAQEADVVARAAVNAGLQCFEGKRSGEEKVWLLAQSDIVRLGRTEWVEETTT</sequence>
<evidence type="ECO:0000256" key="5">
    <source>
        <dbReference type="ARBA" id="ARBA00023128"/>
    </source>
</evidence>
<evidence type="ECO:0000256" key="4">
    <source>
        <dbReference type="ARBA" id="ARBA00022946"/>
    </source>
</evidence>
<dbReference type="GO" id="GO:0005741">
    <property type="term" value="C:mitochondrial outer membrane"/>
    <property type="evidence" value="ECO:0007669"/>
    <property type="project" value="UniProtKB-SubCell"/>
</dbReference>
<evidence type="ECO:0008006" key="9">
    <source>
        <dbReference type="Google" id="ProtNLM"/>
    </source>
</evidence>
<reference evidence="7" key="1">
    <citation type="journal article" date="2020" name="Stud. Mycol.">
        <title>101 Dothideomycetes genomes: a test case for predicting lifestyles and emergence of pathogens.</title>
        <authorList>
            <person name="Haridas S."/>
            <person name="Albert R."/>
            <person name="Binder M."/>
            <person name="Bloem J."/>
            <person name="Labutti K."/>
            <person name="Salamov A."/>
            <person name="Andreopoulos B."/>
            <person name="Baker S."/>
            <person name="Barry K."/>
            <person name="Bills G."/>
            <person name="Bluhm B."/>
            <person name="Cannon C."/>
            <person name="Castanera R."/>
            <person name="Culley D."/>
            <person name="Daum C."/>
            <person name="Ezra D."/>
            <person name="Gonzalez J."/>
            <person name="Henrissat B."/>
            <person name="Kuo A."/>
            <person name="Liang C."/>
            <person name="Lipzen A."/>
            <person name="Lutzoni F."/>
            <person name="Magnuson J."/>
            <person name="Mondo S."/>
            <person name="Nolan M."/>
            <person name="Ohm R."/>
            <person name="Pangilinan J."/>
            <person name="Park H.-J."/>
            <person name="Ramirez L."/>
            <person name="Alfaro M."/>
            <person name="Sun H."/>
            <person name="Tritt A."/>
            <person name="Yoshinaga Y."/>
            <person name="Zwiers L.-H."/>
            <person name="Turgeon B."/>
            <person name="Goodwin S."/>
            <person name="Spatafora J."/>
            <person name="Crous P."/>
            <person name="Grigoriev I."/>
        </authorList>
    </citation>
    <scope>NUCLEOTIDE SEQUENCE</scope>
    <source>
        <strain evidence="7">CBS 115976</strain>
    </source>
</reference>
<evidence type="ECO:0000313" key="8">
    <source>
        <dbReference type="Proteomes" id="UP000799302"/>
    </source>
</evidence>
<dbReference type="FunFam" id="3.40.50.720:FF:000366">
    <property type="entry name" value="Protein FMP52, mitochondrial"/>
    <property type="match status" value="1"/>
</dbReference>
<name>A0A6A6TWJ8_9PEZI</name>
<dbReference type="InterPro" id="IPR036291">
    <property type="entry name" value="NAD(P)-bd_dom_sf"/>
</dbReference>
<dbReference type="AlphaFoldDB" id="A0A6A6TWJ8"/>
<evidence type="ECO:0000256" key="1">
    <source>
        <dbReference type="ARBA" id="ARBA00004450"/>
    </source>
</evidence>
<keyword evidence="5" id="KW-0496">Mitochondrion</keyword>
<dbReference type="EMBL" id="MU004245">
    <property type="protein sequence ID" value="KAF2663527.1"/>
    <property type="molecule type" value="Genomic_DNA"/>
</dbReference>
<keyword evidence="8" id="KW-1185">Reference proteome</keyword>
<dbReference type="GO" id="GO:0051170">
    <property type="term" value="P:import into nucleus"/>
    <property type="evidence" value="ECO:0007669"/>
    <property type="project" value="TreeGrafter"/>
</dbReference>
<dbReference type="Proteomes" id="UP000799302">
    <property type="component" value="Unassembled WGS sequence"/>
</dbReference>
<dbReference type="Gene3D" id="3.40.50.720">
    <property type="entry name" value="NAD(P)-binding Rossmann-like Domain"/>
    <property type="match status" value="1"/>
</dbReference>
<dbReference type="OrthoDB" id="430436at2759"/>
<evidence type="ECO:0000256" key="6">
    <source>
        <dbReference type="ARBA" id="ARBA00023136"/>
    </source>
</evidence>
<dbReference type="PANTHER" id="PTHR14097:SF7">
    <property type="entry name" value="OXIDOREDUCTASE HTATIP2"/>
    <property type="match status" value="1"/>
</dbReference>
<comment type="subcellular location">
    <subcellularLocation>
        <location evidence="1">Mitochondrion outer membrane</location>
        <topology evidence="1">Peripheral membrane protein</topology>
    </subcellularLocation>
</comment>
<dbReference type="PANTHER" id="PTHR14097">
    <property type="entry name" value="OXIDOREDUCTASE HTATIP2"/>
    <property type="match status" value="1"/>
</dbReference>
<evidence type="ECO:0000256" key="2">
    <source>
        <dbReference type="ARBA" id="ARBA00006617"/>
    </source>
</evidence>
<gene>
    <name evidence="7" type="ORF">BT63DRAFT_484255</name>
</gene>
<keyword evidence="4" id="KW-0809">Transit peptide</keyword>
<dbReference type="Pfam" id="PF08732">
    <property type="entry name" value="HIM1"/>
    <property type="match status" value="1"/>
</dbReference>
<proteinExistence type="inferred from homology"/>
<evidence type="ECO:0000313" key="7">
    <source>
        <dbReference type="EMBL" id="KAF2663527.1"/>
    </source>
</evidence>
<evidence type="ECO:0000256" key="3">
    <source>
        <dbReference type="ARBA" id="ARBA00022787"/>
    </source>
</evidence>
<dbReference type="InterPro" id="IPR014843">
    <property type="entry name" value="Him1/Fmp52"/>
</dbReference>
<dbReference type="SUPFAM" id="SSF51735">
    <property type="entry name" value="NAD(P)-binding Rossmann-fold domains"/>
    <property type="match status" value="1"/>
</dbReference>
<keyword evidence="6" id="KW-0472">Membrane</keyword>
<protein>
    <recommendedName>
        <fullName evidence="9">NAD dependent epimerase/dehydratase family protein-like protein</fullName>
    </recommendedName>
</protein>
<organism evidence="7 8">
    <name type="scientific">Microthyrium microscopicum</name>
    <dbReference type="NCBI Taxonomy" id="703497"/>
    <lineage>
        <taxon>Eukaryota</taxon>
        <taxon>Fungi</taxon>
        <taxon>Dikarya</taxon>
        <taxon>Ascomycota</taxon>
        <taxon>Pezizomycotina</taxon>
        <taxon>Dothideomycetes</taxon>
        <taxon>Dothideomycetes incertae sedis</taxon>
        <taxon>Microthyriales</taxon>
        <taxon>Microthyriaceae</taxon>
        <taxon>Microthyrium</taxon>
    </lineage>
</organism>
<comment type="similarity">
    <text evidence="2">Belongs to the FMP52 family.</text>
</comment>
<keyword evidence="3" id="KW-1000">Mitochondrion outer membrane</keyword>
<accession>A0A6A6TWJ8</accession>